<comment type="caution">
    <text evidence="1">The sequence shown here is derived from an EMBL/GenBank/DDBJ whole genome shotgun (WGS) entry which is preliminary data.</text>
</comment>
<organism evidence="1 2">
    <name type="scientific">Pseudonocardia yuanmonensis</name>
    <dbReference type="NCBI Taxonomy" id="1095914"/>
    <lineage>
        <taxon>Bacteria</taxon>
        <taxon>Bacillati</taxon>
        <taxon>Actinomycetota</taxon>
        <taxon>Actinomycetes</taxon>
        <taxon>Pseudonocardiales</taxon>
        <taxon>Pseudonocardiaceae</taxon>
        <taxon>Pseudonocardia</taxon>
    </lineage>
</organism>
<keyword evidence="2" id="KW-1185">Reference proteome</keyword>
<evidence type="ECO:0000313" key="1">
    <source>
        <dbReference type="EMBL" id="GAA4693187.1"/>
    </source>
</evidence>
<name>A0ABP8WRY4_9PSEU</name>
<sequence>MDANEAEFLAAVEQRRAEIDLRLEELRTRRREISLRRGSTVADVETATERARAALRHAGTAHERAAQRQLLTAERHEHAARTLMAVGDLDAAERHRRAALAAREAAGRSLAQAPADRLPD</sequence>
<protein>
    <submittedName>
        <fullName evidence="1">Uncharacterized protein</fullName>
    </submittedName>
</protein>
<reference evidence="2" key="1">
    <citation type="journal article" date="2019" name="Int. J. Syst. Evol. Microbiol.">
        <title>The Global Catalogue of Microorganisms (GCM) 10K type strain sequencing project: providing services to taxonomists for standard genome sequencing and annotation.</title>
        <authorList>
            <consortium name="The Broad Institute Genomics Platform"/>
            <consortium name="The Broad Institute Genome Sequencing Center for Infectious Disease"/>
            <person name="Wu L."/>
            <person name="Ma J."/>
        </authorList>
    </citation>
    <scope>NUCLEOTIDE SEQUENCE [LARGE SCALE GENOMIC DNA]</scope>
    <source>
        <strain evidence="2">JCM 18055</strain>
    </source>
</reference>
<dbReference type="Proteomes" id="UP001500325">
    <property type="component" value="Unassembled WGS sequence"/>
</dbReference>
<gene>
    <name evidence="1" type="ORF">GCM10023215_32980</name>
</gene>
<evidence type="ECO:0000313" key="2">
    <source>
        <dbReference type="Proteomes" id="UP001500325"/>
    </source>
</evidence>
<accession>A0ABP8WRY4</accession>
<proteinExistence type="predicted"/>
<dbReference type="EMBL" id="BAABIC010000010">
    <property type="protein sequence ID" value="GAA4693187.1"/>
    <property type="molecule type" value="Genomic_DNA"/>
</dbReference>